<keyword evidence="9" id="KW-1185">Reference proteome</keyword>
<reference evidence="8 9" key="1">
    <citation type="submission" date="2018-03" db="EMBL/GenBank/DDBJ databases">
        <title>Comparative genomics illustrates the genes involved in a hyperalkaliphilic mechanisms of Serpentinomonas isolated from highly-alkaline calcium-rich serpentinized springs.</title>
        <authorList>
            <person name="Suzuki S."/>
            <person name="Ishii S."/>
            <person name="Walworth N."/>
            <person name="Bird L."/>
            <person name="Kuenen J.G."/>
            <person name="Nealson K.H."/>
        </authorList>
    </citation>
    <scope>NUCLEOTIDE SEQUENCE [LARGE SCALE GENOMIC DNA]</scope>
    <source>
        <strain evidence="8 9">83</strain>
    </source>
</reference>
<comment type="function">
    <text evidence="6">Part of the ABC transporter complex HmuTUV involved in hemin import. Responsible for energy coupling to the transport system.</text>
</comment>
<sequence length="239" mass="26151">MLHQIDLELRAGCWTAVVGPNGAGKSTLLRAIAGLLPCSGQVELLGRELHDWPRQQRARALSWLGQNQSAADDLTVHDVAMLGRLPHQSWLAPASPADLAAVERALRQTQAWDWRERALGELSGGERQRVLLARALAVEAQVLLMDEPLANLDPPHQADWLLLVRELVAAGRSVVSVLHEISIALHADELVVMRQGRIAHHGACHEVATQRALEQVFEHRIAIHALAGQWVALPVTSVT</sequence>
<proteinExistence type="predicted"/>
<dbReference type="InterPro" id="IPR003593">
    <property type="entry name" value="AAA+_ATPase"/>
</dbReference>
<dbReference type="Pfam" id="PF00005">
    <property type="entry name" value="ABC_tran"/>
    <property type="match status" value="1"/>
</dbReference>
<dbReference type="OrthoDB" id="5296765at2"/>
<dbReference type="Gene3D" id="3.40.50.300">
    <property type="entry name" value="P-loop containing nucleotide triphosphate hydrolases"/>
    <property type="match status" value="1"/>
</dbReference>
<evidence type="ECO:0000256" key="3">
    <source>
        <dbReference type="ARBA" id="ARBA00022741"/>
    </source>
</evidence>
<dbReference type="InterPro" id="IPR003439">
    <property type="entry name" value="ABC_transporter-like_ATP-bd"/>
</dbReference>
<keyword evidence="5" id="KW-1278">Translocase</keyword>
<dbReference type="GO" id="GO:0005524">
    <property type="term" value="F:ATP binding"/>
    <property type="evidence" value="ECO:0007669"/>
    <property type="project" value="UniProtKB-KW"/>
</dbReference>
<accession>A0A2S9KBH7</accession>
<dbReference type="PROSITE" id="PS50893">
    <property type="entry name" value="ABC_TRANSPORTER_2"/>
    <property type="match status" value="1"/>
</dbReference>
<keyword evidence="4" id="KW-0067">ATP-binding</keyword>
<name>A0A2S9KBH7_9BURK</name>
<evidence type="ECO:0000256" key="5">
    <source>
        <dbReference type="ARBA" id="ARBA00022967"/>
    </source>
</evidence>
<comment type="caution">
    <text evidence="8">The sequence shown here is derived from an EMBL/GenBank/DDBJ whole genome shotgun (WGS) entry which is preliminary data.</text>
</comment>
<protein>
    <submittedName>
        <fullName evidence="8">ABC transporter</fullName>
    </submittedName>
</protein>
<dbReference type="GO" id="GO:0016887">
    <property type="term" value="F:ATP hydrolysis activity"/>
    <property type="evidence" value="ECO:0007669"/>
    <property type="project" value="InterPro"/>
</dbReference>
<organism evidence="8 9">
    <name type="scientific">Malikia spinosa</name>
    <dbReference type="NCBI Taxonomy" id="86180"/>
    <lineage>
        <taxon>Bacteria</taxon>
        <taxon>Pseudomonadati</taxon>
        <taxon>Pseudomonadota</taxon>
        <taxon>Betaproteobacteria</taxon>
        <taxon>Burkholderiales</taxon>
        <taxon>Comamonadaceae</taxon>
        <taxon>Malikia</taxon>
    </lineage>
</organism>
<evidence type="ECO:0000313" key="9">
    <source>
        <dbReference type="Proteomes" id="UP000238326"/>
    </source>
</evidence>
<dbReference type="Proteomes" id="UP000238326">
    <property type="component" value="Unassembled WGS sequence"/>
</dbReference>
<dbReference type="SMART" id="SM00382">
    <property type="entry name" value="AAA"/>
    <property type="match status" value="1"/>
</dbReference>
<evidence type="ECO:0000256" key="4">
    <source>
        <dbReference type="ARBA" id="ARBA00022840"/>
    </source>
</evidence>
<feature type="domain" description="ABC transporter" evidence="7">
    <location>
        <begin position="1"/>
        <end position="220"/>
    </location>
</feature>
<keyword evidence="1" id="KW-0813">Transport</keyword>
<dbReference type="InterPro" id="IPR017871">
    <property type="entry name" value="ABC_transporter-like_CS"/>
</dbReference>
<dbReference type="InterPro" id="IPR027417">
    <property type="entry name" value="P-loop_NTPase"/>
</dbReference>
<dbReference type="PROSITE" id="PS00211">
    <property type="entry name" value="ABC_TRANSPORTER_1"/>
    <property type="match status" value="1"/>
</dbReference>
<evidence type="ECO:0000256" key="2">
    <source>
        <dbReference type="ARBA" id="ARBA00022475"/>
    </source>
</evidence>
<evidence type="ECO:0000256" key="6">
    <source>
        <dbReference type="ARBA" id="ARBA00037066"/>
    </source>
</evidence>
<dbReference type="SUPFAM" id="SSF52540">
    <property type="entry name" value="P-loop containing nucleoside triphosphate hydrolases"/>
    <property type="match status" value="1"/>
</dbReference>
<evidence type="ECO:0000256" key="1">
    <source>
        <dbReference type="ARBA" id="ARBA00022448"/>
    </source>
</evidence>
<evidence type="ECO:0000259" key="7">
    <source>
        <dbReference type="PROSITE" id="PS50893"/>
    </source>
</evidence>
<gene>
    <name evidence="8" type="ORF">C6P61_14795</name>
</gene>
<dbReference type="PANTHER" id="PTHR42794:SF1">
    <property type="entry name" value="HEMIN IMPORT ATP-BINDING PROTEIN HMUV"/>
    <property type="match status" value="1"/>
</dbReference>
<evidence type="ECO:0000313" key="8">
    <source>
        <dbReference type="EMBL" id="PRD67780.1"/>
    </source>
</evidence>
<keyword evidence="2" id="KW-0472">Membrane</keyword>
<dbReference type="PANTHER" id="PTHR42794">
    <property type="entry name" value="HEMIN IMPORT ATP-BINDING PROTEIN HMUV"/>
    <property type="match status" value="1"/>
</dbReference>
<dbReference type="EMBL" id="PVLR01000046">
    <property type="protein sequence ID" value="PRD67780.1"/>
    <property type="molecule type" value="Genomic_DNA"/>
</dbReference>
<keyword evidence="2" id="KW-1003">Cell membrane</keyword>
<dbReference type="AlphaFoldDB" id="A0A2S9KBH7"/>
<keyword evidence="3" id="KW-0547">Nucleotide-binding</keyword>